<evidence type="ECO:0000313" key="2">
    <source>
        <dbReference type="EMBL" id="EGW01423.1"/>
    </source>
</evidence>
<dbReference type="InParanoid" id="G3HP99"/>
<dbReference type="EMBL" id="JH000568">
    <property type="protein sequence ID" value="EGW01423.1"/>
    <property type="molecule type" value="Genomic_DNA"/>
</dbReference>
<feature type="region of interest" description="Disordered" evidence="1">
    <location>
        <begin position="48"/>
        <end position="70"/>
    </location>
</feature>
<dbReference type="AlphaFoldDB" id="G3HP99"/>
<protein>
    <submittedName>
        <fullName evidence="2">Uncharacterized protein</fullName>
    </submittedName>
</protein>
<feature type="region of interest" description="Disordered" evidence="1">
    <location>
        <begin position="1"/>
        <end position="35"/>
    </location>
</feature>
<feature type="compositionally biased region" description="Low complexity" evidence="1">
    <location>
        <begin position="25"/>
        <end position="35"/>
    </location>
</feature>
<name>G3HP99_CRIGR</name>
<proteinExistence type="predicted"/>
<organism evidence="2 3">
    <name type="scientific">Cricetulus griseus</name>
    <name type="common">Chinese hamster</name>
    <name type="synonym">Cricetulus barabensis griseus</name>
    <dbReference type="NCBI Taxonomy" id="10029"/>
    <lineage>
        <taxon>Eukaryota</taxon>
        <taxon>Metazoa</taxon>
        <taxon>Chordata</taxon>
        <taxon>Craniata</taxon>
        <taxon>Vertebrata</taxon>
        <taxon>Euteleostomi</taxon>
        <taxon>Mammalia</taxon>
        <taxon>Eutheria</taxon>
        <taxon>Euarchontoglires</taxon>
        <taxon>Glires</taxon>
        <taxon>Rodentia</taxon>
        <taxon>Myomorpha</taxon>
        <taxon>Muroidea</taxon>
        <taxon>Cricetidae</taxon>
        <taxon>Cricetinae</taxon>
        <taxon>Cricetulus</taxon>
    </lineage>
</organism>
<accession>G3HP99</accession>
<evidence type="ECO:0000256" key="1">
    <source>
        <dbReference type="SAM" id="MobiDB-lite"/>
    </source>
</evidence>
<dbReference type="Proteomes" id="UP000001075">
    <property type="component" value="Unassembled WGS sequence"/>
</dbReference>
<gene>
    <name evidence="2" type="ORF">I79_012606</name>
</gene>
<sequence>MPPRHRKASRTDRKRAPQLPAPTSPQLLPGRAAPRLPAALTWSRSSGWEQLPHGSCASEPRDVPRQPRLSGVRGYRAALARAPGRARSQDSAKFLGNAGMRLERAAGAARHLVVKWDQCSAESALLKGCD</sequence>
<evidence type="ECO:0000313" key="3">
    <source>
        <dbReference type="Proteomes" id="UP000001075"/>
    </source>
</evidence>
<reference evidence="3" key="1">
    <citation type="journal article" date="2011" name="Nat. Biotechnol.">
        <title>The genomic sequence of the Chinese hamster ovary (CHO)-K1 cell line.</title>
        <authorList>
            <person name="Xu X."/>
            <person name="Nagarajan H."/>
            <person name="Lewis N.E."/>
            <person name="Pan S."/>
            <person name="Cai Z."/>
            <person name="Liu X."/>
            <person name="Chen W."/>
            <person name="Xie M."/>
            <person name="Wang W."/>
            <person name="Hammond S."/>
            <person name="Andersen M.R."/>
            <person name="Neff N."/>
            <person name="Passarelli B."/>
            <person name="Koh W."/>
            <person name="Fan H.C."/>
            <person name="Wang J."/>
            <person name="Gui Y."/>
            <person name="Lee K.H."/>
            <person name="Betenbaugh M.J."/>
            <person name="Quake S.R."/>
            <person name="Famili I."/>
            <person name="Palsson B.O."/>
            <person name="Wang J."/>
        </authorList>
    </citation>
    <scope>NUCLEOTIDE SEQUENCE [LARGE SCALE GENOMIC DNA]</scope>
    <source>
        <strain evidence="3">CHO K1 cell line</strain>
    </source>
</reference>